<dbReference type="PROSITE" id="PS00116">
    <property type="entry name" value="DNA_POLYMERASE_B"/>
    <property type="match status" value="1"/>
</dbReference>
<comment type="similarity">
    <text evidence="2 12">Belongs to the DNA polymerase type-B family.</text>
</comment>
<evidence type="ECO:0000259" key="16">
    <source>
        <dbReference type="Pfam" id="PF08996"/>
    </source>
</evidence>
<keyword evidence="10 12" id="KW-0238">DNA-binding</keyword>
<feature type="compositionally biased region" description="Polar residues" evidence="13">
    <location>
        <begin position="200"/>
        <end position="218"/>
    </location>
</feature>
<dbReference type="NCBIfam" id="TIGR00592">
    <property type="entry name" value="pol2"/>
    <property type="match status" value="1"/>
</dbReference>
<dbReference type="GO" id="GO:0003887">
    <property type="term" value="F:DNA-directed DNA polymerase activity"/>
    <property type="evidence" value="ECO:0007669"/>
    <property type="project" value="UniProtKB-KW"/>
</dbReference>
<dbReference type="SMART" id="SM00486">
    <property type="entry name" value="POLBc"/>
    <property type="match status" value="1"/>
</dbReference>
<dbReference type="InterPro" id="IPR006134">
    <property type="entry name" value="DNA-dir_DNA_pol_B_multi_dom"/>
</dbReference>
<feature type="domain" description="DNA polymerase alpha catalytic subunit N-terminal" evidence="17">
    <location>
        <begin position="11"/>
        <end position="74"/>
    </location>
</feature>
<keyword evidence="11" id="KW-0539">Nucleus</keyword>
<evidence type="ECO:0000256" key="5">
    <source>
        <dbReference type="ARBA" id="ARBA00022705"/>
    </source>
</evidence>
<evidence type="ECO:0000256" key="3">
    <source>
        <dbReference type="ARBA" id="ARBA00022679"/>
    </source>
</evidence>
<evidence type="ECO:0000256" key="11">
    <source>
        <dbReference type="ARBA" id="ARBA00023242"/>
    </source>
</evidence>
<accession>A0A238FNY9</accession>
<evidence type="ECO:0000256" key="8">
    <source>
        <dbReference type="ARBA" id="ARBA00022833"/>
    </source>
</evidence>
<dbReference type="Proteomes" id="UP000198372">
    <property type="component" value="Unassembled WGS sequence"/>
</dbReference>
<feature type="region of interest" description="Disordered" evidence="13">
    <location>
        <begin position="57"/>
        <end position="125"/>
    </location>
</feature>
<feature type="domain" description="DNA-directed DNA polymerase family B multifunctional" evidence="14">
    <location>
        <begin position="896"/>
        <end position="1349"/>
    </location>
</feature>
<evidence type="ECO:0000256" key="13">
    <source>
        <dbReference type="SAM" id="MobiDB-lite"/>
    </source>
</evidence>
<dbReference type="InterPro" id="IPR015088">
    <property type="entry name" value="Znf_DNA-dir_DNA_pol_B_alpha"/>
</dbReference>
<dbReference type="InterPro" id="IPR045846">
    <property type="entry name" value="POLBc_alpha"/>
</dbReference>
<evidence type="ECO:0000259" key="15">
    <source>
        <dbReference type="Pfam" id="PF03104"/>
    </source>
</evidence>
<evidence type="ECO:0000313" key="18">
    <source>
        <dbReference type="EMBL" id="SCV75007.1"/>
    </source>
</evidence>
<dbReference type="EMBL" id="FMSP01000024">
    <property type="protein sequence ID" value="SCV75007.1"/>
    <property type="molecule type" value="Genomic_DNA"/>
</dbReference>
<keyword evidence="7" id="KW-0863">Zinc-finger</keyword>
<feature type="compositionally biased region" description="Basic and acidic residues" evidence="13">
    <location>
        <begin position="87"/>
        <end position="105"/>
    </location>
</feature>
<feature type="domain" description="DNA-directed DNA polymerase family B exonuclease" evidence="15">
    <location>
        <begin position="578"/>
        <end position="783"/>
    </location>
</feature>
<keyword evidence="9 12" id="KW-0239">DNA-directed DNA polymerase</keyword>
<dbReference type="Pfam" id="PF03104">
    <property type="entry name" value="DNA_pol_B_exo1"/>
    <property type="match status" value="1"/>
</dbReference>
<sequence length="1583" mass="175845">MASREAKRKQLEALKAARAGGGRVWENKEQAPVYDVVDEESYRSVVKGRLAEDDFIEEDGGVSGYADNGEDHWDRTDEEGDSDDGERELREAAQKQKKKEREAKRQQSAAALKRKAKQPVITPGANPYIKLAKEEAEVDHFMASLIDGLDGQEAVVSKPKPKPAASTSKMGRFAKSTLLSSLKRRAGEDDPLGAMRGIARTTSSSDTHGSDPLSSDTYYGNGRETGPSSDGDDTAAAVPHVVGKKARFSEVENDVGGGVQSLAFAESKKGNESEQDFDVANASIVKVKTEEDVTDEDDDNVFVKPSAPVVKPKGAPVRRQLVNTIATKAVTVKPERIELNIPGLPVAPPSAVDAKAKPKGTDWRTATSQLASVEVPSTSMGDVNMTDGSLGEDVNNPLPVPESLRKIVKTTDVVLKQVHSKEEDGSLRFYWFDYVEPSPGQLCLVGKVKVTSAQTDDQGEAAPKSERYASACLTVTGLRRKLFVLPRAKALDVDGNEIDDEDGPEFDDIVADFDDTAESKWNVKNLEVVGETWVRKKYSFGIKGIPREETNWVEFASDFPEKFAVDIPLDASGERFSHVFGSTASAFETFVVANRIMGPCWLNVKAPVYSDPKKAGATWTKLEVSADHSTILPFSDQDPTAPTAAPPLTIMSLSMRTVVHITENKREVVCAAARVWTDANIDDPTPLEKQPSQMTCMVRNLFTPFPVGFEAAARATAKTSRDRIIPFKDEKALLTQLVSIIFRHDPDVIVGHDFVAGDLDVLLNRLKELNIETWSKVGRFRRPRLPKLTPGRNLKLLDGRLTLDLSSDNSKVDIQAVIDSTTWTLTEMCKTLLDIDREDIDPEDTAKYFDNVHSTAAQLLHFVQHCGADCYLQMAVAFKVQILPLTRQLTVFAGNSWNKTLAGNRAERNEYVLLHKFTALGYICPDKVASWEKKAQIAKEDAKSKKGKIEDEGDTVAKVEMKKAKFTGGLVFEPIKGLWDRYVLVMDFNSLYPSIIQEFDIDFSTIDWTADEAQDVETMPERRPCEGEPQGVLPDLIAGFVKRRRQVKNNMKDKNVSASKMQQYDITQKALKLTANSMYGCLGYEGSRFYAKPLAALTTFKGREILTNTKADAESLGLNVIYGDTDSVMINTNQTDIQAAFKIGNDFKKLINDKYKKLEIDTDAVFQRMLLLNKKKYAARKVEDDGSIKTEVKGLDMKRREFCALSKGASQFVLDCILSGESTEVVIEQIHEYLSTLGERIRSGVVPVDEYIIFKRLGKNPQDYPDAKSLPHVQVALRMQAKGQSAKSGDVVPYIFCLPADGISAKSAKAVNAHHPDDVRRQGSTLKIDFEVYLGVQVLPPIERLCEHIDGTEKARLAECLGLDVTRYRSTIDAPERDFKTLQSQVSDAQRFRDVEPLRIRCRICETESVFDGLVKNSMNMVSKSGFFCTSMDCLEPLSTASIAIQIDNQIRGAIAKFYEGIMVCDEPTCGYKTRMMSVYGKRCLNPGLTCRGTVHFESIEWRYQYNDLQLYNQILFFDTLFDLERARTKSAGTATQDQVNEIADAQKPTFDTLRSVVTKHLEKNGRRWVNMQSLFGFMSVGR</sequence>
<dbReference type="OrthoDB" id="6755010at2759"/>
<dbReference type="FunFam" id="1.10.132.60:FF:000004">
    <property type="entry name" value="DNA polymerase"/>
    <property type="match status" value="1"/>
</dbReference>
<dbReference type="GO" id="GO:0003697">
    <property type="term" value="F:single-stranded DNA binding"/>
    <property type="evidence" value="ECO:0007669"/>
    <property type="project" value="TreeGrafter"/>
</dbReference>
<keyword evidence="19" id="KW-1185">Reference proteome</keyword>
<dbReference type="Pfam" id="PF00136">
    <property type="entry name" value="DNA_pol_B"/>
    <property type="match status" value="1"/>
</dbReference>
<dbReference type="PANTHER" id="PTHR45861:SF1">
    <property type="entry name" value="DNA POLYMERASE ALPHA CATALYTIC SUBUNIT"/>
    <property type="match status" value="1"/>
</dbReference>
<dbReference type="InterPro" id="IPR036397">
    <property type="entry name" value="RNaseH_sf"/>
</dbReference>
<reference evidence="19" key="1">
    <citation type="submission" date="2016-09" db="EMBL/GenBank/DDBJ databases">
        <authorList>
            <person name="Jeantristanb JTB J.-T."/>
            <person name="Ricardo R."/>
        </authorList>
    </citation>
    <scope>NUCLEOTIDE SEQUENCE [LARGE SCALE GENOMIC DNA]</scope>
</reference>
<dbReference type="InterPro" id="IPR023211">
    <property type="entry name" value="DNA_pol_palm_dom_sf"/>
</dbReference>
<feature type="region of interest" description="Disordered" evidence="13">
    <location>
        <begin position="154"/>
        <end position="235"/>
    </location>
</feature>
<dbReference type="InterPro" id="IPR012337">
    <property type="entry name" value="RNaseH-like_sf"/>
</dbReference>
<dbReference type="SUPFAM" id="SSF56672">
    <property type="entry name" value="DNA/RNA polymerases"/>
    <property type="match status" value="1"/>
</dbReference>
<evidence type="ECO:0000256" key="1">
    <source>
        <dbReference type="ARBA" id="ARBA00004123"/>
    </source>
</evidence>
<evidence type="ECO:0000256" key="2">
    <source>
        <dbReference type="ARBA" id="ARBA00005755"/>
    </source>
</evidence>
<dbReference type="Gene3D" id="1.10.132.60">
    <property type="entry name" value="DNA polymerase family B, C-terminal domain"/>
    <property type="match status" value="1"/>
</dbReference>
<dbReference type="CDD" id="cd05532">
    <property type="entry name" value="POLBc_alpha"/>
    <property type="match status" value="1"/>
</dbReference>
<dbReference type="CDD" id="cd05776">
    <property type="entry name" value="DNA_polB_alpha_exo"/>
    <property type="match status" value="1"/>
</dbReference>
<dbReference type="EC" id="2.7.7.7" evidence="12"/>
<dbReference type="GO" id="GO:0006273">
    <property type="term" value="P:lagging strand elongation"/>
    <property type="evidence" value="ECO:0007669"/>
    <property type="project" value="TreeGrafter"/>
</dbReference>
<dbReference type="Gene3D" id="3.30.70.2820">
    <property type="match status" value="1"/>
</dbReference>
<dbReference type="GO" id="GO:0006272">
    <property type="term" value="P:leading strand elongation"/>
    <property type="evidence" value="ECO:0007669"/>
    <property type="project" value="TreeGrafter"/>
</dbReference>
<dbReference type="InterPro" id="IPR042087">
    <property type="entry name" value="DNA_pol_B_thumb"/>
</dbReference>
<dbReference type="SUPFAM" id="SSF53098">
    <property type="entry name" value="Ribonuclease H-like"/>
    <property type="match status" value="1"/>
</dbReference>
<dbReference type="InterPro" id="IPR038256">
    <property type="entry name" value="Pol_alpha_znc_sf"/>
</dbReference>
<dbReference type="GO" id="GO:0000166">
    <property type="term" value="F:nucleotide binding"/>
    <property type="evidence" value="ECO:0007669"/>
    <property type="project" value="InterPro"/>
</dbReference>
<evidence type="ECO:0000256" key="10">
    <source>
        <dbReference type="ARBA" id="ARBA00023125"/>
    </source>
</evidence>
<evidence type="ECO:0000313" key="19">
    <source>
        <dbReference type="Proteomes" id="UP000198372"/>
    </source>
</evidence>
<keyword evidence="4 12" id="KW-0548">Nucleotidyltransferase</keyword>
<name>A0A238FNY9_9BASI</name>
<dbReference type="Pfam" id="PF12254">
    <property type="entry name" value="DNA_pol_alpha_N"/>
    <property type="match status" value="1"/>
</dbReference>
<keyword evidence="8" id="KW-0862">Zinc</keyword>
<dbReference type="GO" id="GO:0005658">
    <property type="term" value="C:alpha DNA polymerase:primase complex"/>
    <property type="evidence" value="ECO:0007669"/>
    <property type="project" value="TreeGrafter"/>
</dbReference>
<feature type="compositionally biased region" description="Low complexity" evidence="13">
    <location>
        <begin position="154"/>
        <end position="166"/>
    </location>
</feature>
<evidence type="ECO:0000256" key="9">
    <source>
        <dbReference type="ARBA" id="ARBA00022932"/>
    </source>
</evidence>
<dbReference type="Gene3D" id="3.30.420.10">
    <property type="entry name" value="Ribonuclease H-like superfamily/Ribonuclease H"/>
    <property type="match status" value="1"/>
</dbReference>
<dbReference type="InterPro" id="IPR006172">
    <property type="entry name" value="DNA-dir_DNA_pol_B"/>
</dbReference>
<comment type="subcellular location">
    <subcellularLocation>
        <location evidence="1">Nucleus</location>
    </subcellularLocation>
</comment>
<dbReference type="GO" id="GO:0003682">
    <property type="term" value="F:chromatin binding"/>
    <property type="evidence" value="ECO:0007669"/>
    <property type="project" value="TreeGrafter"/>
</dbReference>
<evidence type="ECO:0000256" key="6">
    <source>
        <dbReference type="ARBA" id="ARBA00022723"/>
    </source>
</evidence>
<keyword evidence="3 12" id="KW-0808">Transferase</keyword>
<proteinExistence type="inferred from homology"/>
<organism evidence="18 19">
    <name type="scientific">Microbotryum intermedium</name>
    <dbReference type="NCBI Taxonomy" id="269621"/>
    <lineage>
        <taxon>Eukaryota</taxon>
        <taxon>Fungi</taxon>
        <taxon>Dikarya</taxon>
        <taxon>Basidiomycota</taxon>
        <taxon>Pucciniomycotina</taxon>
        <taxon>Microbotryomycetes</taxon>
        <taxon>Microbotryales</taxon>
        <taxon>Microbotryaceae</taxon>
        <taxon>Microbotryum</taxon>
    </lineage>
</organism>
<dbReference type="GO" id="GO:1902975">
    <property type="term" value="P:mitotic DNA replication initiation"/>
    <property type="evidence" value="ECO:0007669"/>
    <property type="project" value="InterPro"/>
</dbReference>
<dbReference type="InterPro" id="IPR043502">
    <property type="entry name" value="DNA/RNA_pol_sf"/>
</dbReference>
<dbReference type="Gene3D" id="2.40.50.730">
    <property type="match status" value="1"/>
</dbReference>
<dbReference type="PRINTS" id="PR00106">
    <property type="entry name" value="DNAPOLB"/>
</dbReference>
<evidence type="ECO:0000256" key="12">
    <source>
        <dbReference type="RuleBase" id="RU000442"/>
    </source>
</evidence>
<dbReference type="InterPro" id="IPR006133">
    <property type="entry name" value="DNA-dir_DNA_pol_B_exonuc"/>
</dbReference>
<keyword evidence="5 12" id="KW-0235">DNA replication</keyword>
<comment type="catalytic activity">
    <reaction evidence="12">
        <text>DNA(n) + a 2'-deoxyribonucleoside 5'-triphosphate = DNA(n+1) + diphosphate</text>
        <dbReference type="Rhea" id="RHEA:22508"/>
        <dbReference type="Rhea" id="RHEA-COMP:17339"/>
        <dbReference type="Rhea" id="RHEA-COMP:17340"/>
        <dbReference type="ChEBI" id="CHEBI:33019"/>
        <dbReference type="ChEBI" id="CHEBI:61560"/>
        <dbReference type="ChEBI" id="CHEBI:173112"/>
        <dbReference type="EC" id="2.7.7.7"/>
    </reaction>
</comment>
<dbReference type="Gene3D" id="1.10.3200.20">
    <property type="entry name" value="DNA Polymerase alpha, zinc finger"/>
    <property type="match status" value="1"/>
</dbReference>
<dbReference type="InterPro" id="IPR017964">
    <property type="entry name" value="DNA-dir_DNA_pol_B_CS"/>
</dbReference>
<evidence type="ECO:0000256" key="4">
    <source>
        <dbReference type="ARBA" id="ARBA00022695"/>
    </source>
</evidence>
<dbReference type="GO" id="GO:0003688">
    <property type="term" value="F:DNA replication origin binding"/>
    <property type="evidence" value="ECO:0007669"/>
    <property type="project" value="TreeGrafter"/>
</dbReference>
<feature type="domain" description="Zinc finger DNA-directed DNA polymerase family B alpha" evidence="16">
    <location>
        <begin position="1384"/>
        <end position="1576"/>
    </location>
</feature>
<dbReference type="Gene3D" id="3.90.1600.10">
    <property type="entry name" value="Palm domain of DNA polymerase"/>
    <property type="match status" value="2"/>
</dbReference>
<dbReference type="PANTHER" id="PTHR45861">
    <property type="entry name" value="DNA POLYMERASE ALPHA CATALYTIC SUBUNIT"/>
    <property type="match status" value="1"/>
</dbReference>
<evidence type="ECO:0000256" key="7">
    <source>
        <dbReference type="ARBA" id="ARBA00022771"/>
    </source>
</evidence>
<dbReference type="InterPro" id="IPR024647">
    <property type="entry name" value="DNA_pol_a_cat_su_N"/>
</dbReference>
<gene>
    <name evidence="18" type="ORF">BQ2448_8036</name>
</gene>
<protein>
    <recommendedName>
        <fullName evidence="12">DNA polymerase</fullName>
        <ecNumber evidence="12">2.7.7.7</ecNumber>
    </recommendedName>
</protein>
<evidence type="ECO:0000259" key="17">
    <source>
        <dbReference type="Pfam" id="PF12254"/>
    </source>
</evidence>
<dbReference type="STRING" id="269621.A0A238FNY9"/>
<evidence type="ECO:0000259" key="14">
    <source>
        <dbReference type="Pfam" id="PF00136"/>
    </source>
</evidence>
<feature type="compositionally biased region" description="Acidic residues" evidence="13">
    <location>
        <begin position="76"/>
        <end position="86"/>
    </location>
</feature>
<keyword evidence="6" id="KW-0479">Metal-binding</keyword>
<dbReference type="GO" id="GO:0008270">
    <property type="term" value="F:zinc ion binding"/>
    <property type="evidence" value="ECO:0007669"/>
    <property type="project" value="UniProtKB-KW"/>
</dbReference>
<dbReference type="Pfam" id="PF08996">
    <property type="entry name" value="zf-DNA_Pol"/>
    <property type="match status" value="1"/>
</dbReference>